<keyword evidence="4" id="KW-1185">Reference proteome</keyword>
<protein>
    <submittedName>
        <fullName evidence="3">Type II toxin-antitoxin system MqsA family antitoxin</fullName>
    </submittedName>
</protein>
<dbReference type="InterPro" id="IPR001387">
    <property type="entry name" value="Cro/C1-type_HTH"/>
</dbReference>
<evidence type="ECO:0000259" key="2">
    <source>
        <dbReference type="PROSITE" id="PS50943"/>
    </source>
</evidence>
<dbReference type="AlphaFoldDB" id="A0AAU0UNL9"/>
<dbReference type="NCBIfam" id="TIGR03830">
    <property type="entry name" value="CxxCG_CxxCG_HTH"/>
    <property type="match status" value="1"/>
</dbReference>
<dbReference type="EMBL" id="CP121694">
    <property type="protein sequence ID" value="WRO21962.1"/>
    <property type="molecule type" value="Genomic_DNA"/>
</dbReference>
<dbReference type="GO" id="GO:0003677">
    <property type="term" value="F:DNA binding"/>
    <property type="evidence" value="ECO:0007669"/>
    <property type="project" value="InterPro"/>
</dbReference>
<gene>
    <name evidence="3" type="ORF">MFMK1_001783</name>
</gene>
<dbReference type="InterPro" id="IPR022452">
    <property type="entry name" value="MqsA"/>
</dbReference>
<dbReference type="InterPro" id="IPR010982">
    <property type="entry name" value="Lambda_DNA-bd_dom_sf"/>
</dbReference>
<sequence length="230" mass="26255">MVAGKILFCPACDEPRSYEKRETTVIHSIKGEDIQVKAKIPFCTECGAQLSDLDVEEKHFNSALQEYCERHNLLLPYQIKKIRKQYGLSQRAFARALGFAESTINRYELGALPDAVHNAIISLVMQPENMIRMAEQNRDNISDKEFGAIKDKVSESQKSSSQITVSKSSISTLIERVEELSKKIDKMEREIEKMSSIDFYSEADTYSHYINKKTCFPPIAIKQGWGLYEN</sequence>
<name>A0AAU0UNL9_9FIRM</name>
<dbReference type="KEGG" id="dbc:MFMK1_001783"/>
<reference evidence="3 4" key="1">
    <citation type="submission" date="2023-04" db="EMBL/GenBank/DDBJ databases">
        <authorList>
            <person name="Hsu D."/>
        </authorList>
    </citation>
    <scope>NUCLEOTIDE SEQUENCE [LARGE SCALE GENOMIC DNA]</scope>
    <source>
        <strain evidence="3 4">MK1</strain>
    </source>
</reference>
<keyword evidence="1" id="KW-0175">Coiled coil</keyword>
<dbReference type="RefSeq" id="WP_366924783.1">
    <property type="nucleotide sequence ID" value="NZ_CP121694.1"/>
</dbReference>
<dbReference type="Proteomes" id="UP001329915">
    <property type="component" value="Chromosome"/>
</dbReference>
<dbReference type="InterPro" id="IPR032758">
    <property type="entry name" value="MqsA/HigA-2"/>
</dbReference>
<organism evidence="3 4">
    <name type="scientific">Metallumcola ferriviriculae</name>
    <dbReference type="NCBI Taxonomy" id="3039180"/>
    <lineage>
        <taxon>Bacteria</taxon>
        <taxon>Bacillati</taxon>
        <taxon>Bacillota</taxon>
        <taxon>Clostridia</taxon>
        <taxon>Neomoorellales</taxon>
        <taxon>Desulfitibacteraceae</taxon>
        <taxon>Metallumcola</taxon>
    </lineage>
</organism>
<proteinExistence type="predicted"/>
<dbReference type="Gene3D" id="1.10.260.40">
    <property type="entry name" value="lambda repressor-like DNA-binding domains"/>
    <property type="match status" value="1"/>
</dbReference>
<evidence type="ECO:0000313" key="4">
    <source>
        <dbReference type="Proteomes" id="UP001329915"/>
    </source>
</evidence>
<dbReference type="PROSITE" id="PS50943">
    <property type="entry name" value="HTH_CROC1"/>
    <property type="match status" value="1"/>
</dbReference>
<accession>A0AAU0UNL9</accession>
<dbReference type="SUPFAM" id="SSF47413">
    <property type="entry name" value="lambda repressor-like DNA-binding domains"/>
    <property type="match status" value="1"/>
</dbReference>
<evidence type="ECO:0000313" key="3">
    <source>
        <dbReference type="EMBL" id="WRO21962.1"/>
    </source>
</evidence>
<dbReference type="CDD" id="cd00093">
    <property type="entry name" value="HTH_XRE"/>
    <property type="match status" value="1"/>
</dbReference>
<feature type="domain" description="HTH cro/C1-type" evidence="2">
    <location>
        <begin position="79"/>
        <end position="110"/>
    </location>
</feature>
<dbReference type="Pfam" id="PF15731">
    <property type="entry name" value="MqsA_antitoxin"/>
    <property type="match status" value="1"/>
</dbReference>
<evidence type="ECO:0000256" key="1">
    <source>
        <dbReference type="SAM" id="Coils"/>
    </source>
</evidence>
<feature type="coiled-coil region" evidence="1">
    <location>
        <begin position="170"/>
        <end position="197"/>
    </location>
</feature>